<gene>
    <name evidence="1" type="ORF">BLA60_37065</name>
</gene>
<keyword evidence="2" id="KW-1185">Reference proteome</keyword>
<reference evidence="1 2" key="1">
    <citation type="submission" date="2016-12" db="EMBL/GenBank/DDBJ databases">
        <title>The draft genome sequence of Actinophytocola xinjiangensis.</title>
        <authorList>
            <person name="Wang W."/>
            <person name="Yuan L."/>
        </authorList>
    </citation>
    <scope>NUCLEOTIDE SEQUENCE [LARGE SCALE GENOMIC DNA]</scope>
    <source>
        <strain evidence="1 2">CGMCC 4.4663</strain>
    </source>
</reference>
<proteinExistence type="predicted"/>
<evidence type="ECO:0000313" key="1">
    <source>
        <dbReference type="EMBL" id="OLF05268.1"/>
    </source>
</evidence>
<organism evidence="1 2">
    <name type="scientific">Actinophytocola xinjiangensis</name>
    <dbReference type="NCBI Taxonomy" id="485602"/>
    <lineage>
        <taxon>Bacteria</taxon>
        <taxon>Bacillati</taxon>
        <taxon>Actinomycetota</taxon>
        <taxon>Actinomycetes</taxon>
        <taxon>Pseudonocardiales</taxon>
        <taxon>Pseudonocardiaceae</taxon>
    </lineage>
</organism>
<dbReference type="EMBL" id="MSIF01000031">
    <property type="protein sequence ID" value="OLF05268.1"/>
    <property type="molecule type" value="Genomic_DNA"/>
</dbReference>
<protein>
    <recommendedName>
        <fullName evidence="3">Diadenosine tetraphosphate (Ap4A) HIT family hydrolase</fullName>
    </recommendedName>
</protein>
<dbReference type="InterPro" id="IPR036265">
    <property type="entry name" value="HIT-like_sf"/>
</dbReference>
<evidence type="ECO:0008006" key="3">
    <source>
        <dbReference type="Google" id="ProtNLM"/>
    </source>
</evidence>
<evidence type="ECO:0000313" key="2">
    <source>
        <dbReference type="Proteomes" id="UP000185696"/>
    </source>
</evidence>
<sequence length="285" mass="31122">MDPTSFSGADLARLSMSERLRDLSEALRVAVAAEDEGLARRLWALLNTEIPAVRESIVAHVRERGGSWDEVGAVTGLGADDARERFGAVEPARTPDPVASAAALDEWYTRHAGLEPLTAFRDPFSRLLEAFTPSEPHCHICVKYEGTTLPAHAGYPTPPGGHLLDDGVWRVGHGPTPFWPAGTLLIESHRHFLDWSDLDDEESRSIGRLIRRFVGPVREATGAPRVHVFSCMEGAPHFHVWLVPRIGEVPSGRTFIGNPGYCSVSEAESVVAKIRAALELAEEGR</sequence>
<accession>A0A7Z1AU77</accession>
<dbReference type="OrthoDB" id="160649at2"/>
<dbReference type="RefSeq" id="WP_075137756.1">
    <property type="nucleotide sequence ID" value="NZ_MSIF01000031.1"/>
</dbReference>
<dbReference type="Proteomes" id="UP000185696">
    <property type="component" value="Unassembled WGS sequence"/>
</dbReference>
<dbReference type="Gene3D" id="3.30.428.10">
    <property type="entry name" value="HIT-like"/>
    <property type="match status" value="1"/>
</dbReference>
<dbReference type="SUPFAM" id="SSF54197">
    <property type="entry name" value="HIT-like"/>
    <property type="match status" value="1"/>
</dbReference>
<name>A0A7Z1AU77_9PSEU</name>
<comment type="caution">
    <text evidence="1">The sequence shown here is derived from an EMBL/GenBank/DDBJ whole genome shotgun (WGS) entry which is preliminary data.</text>
</comment>
<dbReference type="AlphaFoldDB" id="A0A7Z1AU77"/>